<dbReference type="AlphaFoldDB" id="A0A919JAH4"/>
<gene>
    <name evidence="1" type="ORF">Ani05nite_02550</name>
</gene>
<proteinExistence type="predicted"/>
<dbReference type="EMBL" id="BOMQ01000007">
    <property type="protein sequence ID" value="GIE46721.1"/>
    <property type="molecule type" value="Genomic_DNA"/>
</dbReference>
<dbReference type="Pfam" id="PF19671">
    <property type="entry name" value="DUF6174"/>
    <property type="match status" value="1"/>
</dbReference>
<evidence type="ECO:0000313" key="2">
    <source>
        <dbReference type="Proteomes" id="UP000647172"/>
    </source>
</evidence>
<dbReference type="InterPro" id="IPR046172">
    <property type="entry name" value="DUF6174"/>
</dbReference>
<evidence type="ECO:0008006" key="3">
    <source>
        <dbReference type="Google" id="ProtNLM"/>
    </source>
</evidence>
<protein>
    <recommendedName>
        <fullName evidence="3">Lipoprotein</fullName>
    </recommendedName>
</protein>
<organism evidence="1 2">
    <name type="scientific">Actinoplanes nipponensis</name>
    <dbReference type="NCBI Taxonomy" id="135950"/>
    <lineage>
        <taxon>Bacteria</taxon>
        <taxon>Bacillati</taxon>
        <taxon>Actinomycetota</taxon>
        <taxon>Actinomycetes</taxon>
        <taxon>Micromonosporales</taxon>
        <taxon>Micromonosporaceae</taxon>
        <taxon>Actinoplanes</taxon>
    </lineage>
</organism>
<accession>A0A919JAH4</accession>
<comment type="caution">
    <text evidence="1">The sequence shown here is derived from an EMBL/GenBank/DDBJ whole genome shotgun (WGS) entry which is preliminary data.</text>
</comment>
<dbReference type="RefSeq" id="WP_203763210.1">
    <property type="nucleotide sequence ID" value="NZ_BOMQ01000007.1"/>
</dbReference>
<dbReference type="Proteomes" id="UP000647172">
    <property type="component" value="Unassembled WGS sequence"/>
</dbReference>
<dbReference type="PROSITE" id="PS51257">
    <property type="entry name" value="PROKAR_LIPOPROTEIN"/>
    <property type="match status" value="1"/>
</dbReference>
<evidence type="ECO:0000313" key="1">
    <source>
        <dbReference type="EMBL" id="GIE46721.1"/>
    </source>
</evidence>
<reference evidence="1" key="1">
    <citation type="submission" date="2021-01" db="EMBL/GenBank/DDBJ databases">
        <title>Whole genome shotgun sequence of Actinoplanes nipponensis NBRC 14063.</title>
        <authorList>
            <person name="Komaki H."/>
            <person name="Tamura T."/>
        </authorList>
    </citation>
    <scope>NUCLEOTIDE SEQUENCE</scope>
    <source>
        <strain evidence="1">NBRC 14063</strain>
    </source>
</reference>
<keyword evidence="2" id="KW-1185">Reference proteome</keyword>
<name>A0A919JAH4_9ACTN</name>
<sequence length="153" mass="15521">MRYARALCGIALVAALAGCTDEGPAAAPPTFVTPASAPAWSEPTDYTFVADRQCAGGPSLGRYRVTVTGGQVAGTERIDGKTATGEEEIEVPSLGGLLELARTAADDGGEMTVKADPADGHPVEVSFDVSDGSEPAGGEAATCFVISEYAPRS</sequence>